<proteinExistence type="predicted"/>
<feature type="domain" description="Phage tail collar" evidence="2">
    <location>
        <begin position="30"/>
        <end position="85"/>
    </location>
</feature>
<dbReference type="Pfam" id="PF07484">
    <property type="entry name" value="Collar"/>
    <property type="match status" value="1"/>
</dbReference>
<dbReference type="Proteomes" id="UP000256686">
    <property type="component" value="Unassembled WGS sequence"/>
</dbReference>
<feature type="chain" id="PRO_5017607161" evidence="1">
    <location>
        <begin position="22"/>
        <end position="197"/>
    </location>
</feature>
<dbReference type="InterPro" id="IPR011083">
    <property type="entry name" value="Phage_tail_collar_dom"/>
</dbReference>
<gene>
    <name evidence="3" type="ORF">DRF65_09700</name>
</gene>
<evidence type="ECO:0000313" key="4">
    <source>
        <dbReference type="Proteomes" id="UP000256686"/>
    </source>
</evidence>
<name>A0A3D9CAS9_9FLAO</name>
<comment type="caution">
    <text evidence="3">The sequence shown here is derived from an EMBL/GenBank/DDBJ whole genome shotgun (WGS) entry which is preliminary data.</text>
</comment>
<evidence type="ECO:0000313" key="3">
    <source>
        <dbReference type="EMBL" id="REC62706.1"/>
    </source>
</evidence>
<feature type="signal peptide" evidence="1">
    <location>
        <begin position="1"/>
        <end position="21"/>
    </location>
</feature>
<evidence type="ECO:0000259" key="2">
    <source>
        <dbReference type="Pfam" id="PF07484"/>
    </source>
</evidence>
<dbReference type="InterPro" id="IPR037053">
    <property type="entry name" value="Phage_tail_collar_dom_sf"/>
</dbReference>
<dbReference type="AlphaFoldDB" id="A0A3D9CAS9"/>
<dbReference type="RefSeq" id="WP_115970555.1">
    <property type="nucleotide sequence ID" value="NZ_QNVT01000007.1"/>
</dbReference>
<keyword evidence="1" id="KW-0732">Signal</keyword>
<dbReference type="EMBL" id="QNVT01000007">
    <property type="protein sequence ID" value="REC62706.1"/>
    <property type="molecule type" value="Genomic_DNA"/>
</dbReference>
<protein>
    <submittedName>
        <fullName evidence="3">Phage tail protein</fullName>
    </submittedName>
</protein>
<keyword evidence="4" id="KW-1185">Reference proteome</keyword>
<evidence type="ECO:0000256" key="1">
    <source>
        <dbReference type="SAM" id="SignalP"/>
    </source>
</evidence>
<accession>A0A3D9CAS9</accession>
<dbReference type="SUPFAM" id="SSF88874">
    <property type="entry name" value="Receptor-binding domain of short tail fibre protein gp12"/>
    <property type="match status" value="1"/>
</dbReference>
<sequence>MKNLLFVCTLLICSAFSPALKAQGSDPFLGQIAFVPYNFAPNGWAECNGQILPIAQNQALFSLLGTTYGGNGTTNFALPDMRGRVLIHNGTSPSSGTTYTLGEVGGAEGVTLTVTQMPAHSHSVSAVTAEGNQNVPTGSLPANTKVLDKEYSDAAADTTMKSSMIGNTGGNQPHENRQPFITLKCIIALNGIFPSHN</sequence>
<organism evidence="3 4">
    <name type="scientific">Chryseobacterium pennae</name>
    <dbReference type="NCBI Taxonomy" id="2258962"/>
    <lineage>
        <taxon>Bacteria</taxon>
        <taxon>Pseudomonadati</taxon>
        <taxon>Bacteroidota</taxon>
        <taxon>Flavobacteriia</taxon>
        <taxon>Flavobacteriales</taxon>
        <taxon>Weeksellaceae</taxon>
        <taxon>Chryseobacterium group</taxon>
        <taxon>Chryseobacterium</taxon>
    </lineage>
</organism>
<dbReference type="Gene3D" id="3.90.1340.10">
    <property type="entry name" value="Phage tail collar domain"/>
    <property type="match status" value="1"/>
</dbReference>
<reference evidence="4" key="1">
    <citation type="submission" date="2018-06" db="EMBL/GenBank/DDBJ databases">
        <authorList>
            <person name="Lum Nde A."/>
            <person name="Hugo C."/>
        </authorList>
    </citation>
    <scope>NUCLEOTIDE SEQUENCE [LARGE SCALE GENOMIC DNA]</scope>
    <source>
        <strain evidence="4">1_F178</strain>
    </source>
</reference>